<sequence length="114" mass="13068">MEKINQASDNAKVVLSLIQAINDEDFETARRFAQDEMTFDGVMGSRRGADAYFDDMTKMKLKYDVQKVFVDQEDVCVWYNLDMGGKNIFGSAWYHLENGKVSSLQVVFDPRPLL</sequence>
<dbReference type="InterPro" id="IPR032710">
    <property type="entry name" value="NTF2-like_dom_sf"/>
</dbReference>
<dbReference type="AlphaFoldDB" id="A0A1I0REB5"/>
<dbReference type="SUPFAM" id="SSF54427">
    <property type="entry name" value="NTF2-like"/>
    <property type="match status" value="1"/>
</dbReference>
<dbReference type="OrthoDB" id="795653at2"/>
<gene>
    <name evidence="2" type="ORF">SAMN04488122_2715</name>
</gene>
<organism evidence="2 3">
    <name type="scientific">Chitinophaga arvensicola</name>
    <dbReference type="NCBI Taxonomy" id="29529"/>
    <lineage>
        <taxon>Bacteria</taxon>
        <taxon>Pseudomonadati</taxon>
        <taxon>Bacteroidota</taxon>
        <taxon>Chitinophagia</taxon>
        <taxon>Chitinophagales</taxon>
        <taxon>Chitinophagaceae</taxon>
        <taxon>Chitinophaga</taxon>
    </lineage>
</organism>
<dbReference type="Pfam" id="PF12680">
    <property type="entry name" value="SnoaL_2"/>
    <property type="match status" value="1"/>
</dbReference>
<protein>
    <submittedName>
        <fullName evidence="2">SnoaL-like domain-containing protein</fullName>
    </submittedName>
</protein>
<evidence type="ECO:0000313" key="3">
    <source>
        <dbReference type="Proteomes" id="UP000199310"/>
    </source>
</evidence>
<feature type="domain" description="SnoaL-like" evidence="1">
    <location>
        <begin position="17"/>
        <end position="102"/>
    </location>
</feature>
<dbReference type="STRING" id="29529.SAMN04488122_2715"/>
<dbReference type="RefSeq" id="WP_089896887.1">
    <property type="nucleotide sequence ID" value="NZ_FOJG01000001.1"/>
</dbReference>
<proteinExistence type="predicted"/>
<dbReference type="Gene3D" id="3.10.450.50">
    <property type="match status" value="1"/>
</dbReference>
<evidence type="ECO:0000313" key="2">
    <source>
        <dbReference type="EMBL" id="SEW39204.1"/>
    </source>
</evidence>
<dbReference type="InterPro" id="IPR037401">
    <property type="entry name" value="SnoaL-like"/>
</dbReference>
<accession>A0A1I0REB5</accession>
<reference evidence="3" key="1">
    <citation type="submission" date="2016-10" db="EMBL/GenBank/DDBJ databases">
        <authorList>
            <person name="Varghese N."/>
            <person name="Submissions S."/>
        </authorList>
    </citation>
    <scope>NUCLEOTIDE SEQUENCE [LARGE SCALE GENOMIC DNA]</scope>
    <source>
        <strain evidence="3">DSM 3695</strain>
    </source>
</reference>
<evidence type="ECO:0000259" key="1">
    <source>
        <dbReference type="Pfam" id="PF12680"/>
    </source>
</evidence>
<dbReference type="EMBL" id="FOJG01000001">
    <property type="protein sequence ID" value="SEW39204.1"/>
    <property type="molecule type" value="Genomic_DNA"/>
</dbReference>
<dbReference type="Proteomes" id="UP000199310">
    <property type="component" value="Unassembled WGS sequence"/>
</dbReference>
<keyword evidence="3" id="KW-1185">Reference proteome</keyword>
<name>A0A1I0REB5_9BACT</name>